<protein>
    <submittedName>
        <fullName evidence="2 3">NUDIX domain</fullName>
    </submittedName>
</protein>
<dbReference type="PROSITE" id="PS51462">
    <property type="entry name" value="NUDIX"/>
    <property type="match status" value="1"/>
</dbReference>
<gene>
    <name evidence="2" type="ORF">RradSPS_2410</name>
    <name evidence="3" type="ORF">SIL72_13800</name>
</gene>
<dbReference type="EMBL" id="JAWXXX010000001">
    <property type="protein sequence ID" value="MDX5895096.1"/>
    <property type="molecule type" value="Genomic_DNA"/>
</dbReference>
<dbReference type="HOGENOM" id="CLU_060552_1_0_11"/>
<dbReference type="STRING" id="42256.RradSPS_2410"/>
<proteinExistence type="predicted"/>
<reference evidence="2 4" key="1">
    <citation type="submission" date="2014-03" db="EMBL/GenBank/DDBJ databases">
        <title>Complete genome sequence of the Radio-Resistant Rubrobacter radiotolerans RSPS-4.</title>
        <authorList>
            <person name="Egas C.C."/>
            <person name="Barroso C.C."/>
            <person name="Froufe H.J.C."/>
            <person name="Pacheco J.J."/>
            <person name="Albuquerque L.L."/>
            <person name="da Costa M.M.S."/>
        </authorList>
    </citation>
    <scope>NUCLEOTIDE SEQUENCE [LARGE SCALE GENOMIC DNA]</scope>
    <source>
        <strain evidence="2 4">RSPS-4</strain>
    </source>
</reference>
<dbReference type="GO" id="GO:0005737">
    <property type="term" value="C:cytoplasm"/>
    <property type="evidence" value="ECO:0007669"/>
    <property type="project" value="TreeGrafter"/>
</dbReference>
<dbReference type="SUPFAM" id="SSF55811">
    <property type="entry name" value="Nudix"/>
    <property type="match status" value="1"/>
</dbReference>
<dbReference type="RefSeq" id="WP_051589774.1">
    <property type="nucleotide sequence ID" value="NZ_CP007514.1"/>
</dbReference>
<evidence type="ECO:0000313" key="3">
    <source>
        <dbReference type="EMBL" id="MDX5895096.1"/>
    </source>
</evidence>
<sequence>MDEWVDILDERGEKTGETRLKSEAHRDGLWHRCFHCWIVRPGPPGKEAEEATLLLQRRASVKDTWPGLLDVSVGGHLSSGESPLDGRREIHEELGLSVGPERLIPLGERRVERRIPQGTDREFHEVFLLLDGTHPLDLRLQPEEVDSVVEVRLRDAARLAAGESVPATEHRVAAGESRERSISLNDFVAGDGEYLAGVVRAAEATLRNAPPEG</sequence>
<dbReference type="KEGG" id="rrd:RradSPS_2410"/>
<reference evidence="3" key="2">
    <citation type="submission" date="2023-11" db="EMBL/GenBank/DDBJ databases">
        <title>MicrobeMod: A computational toolkit for identifying prokaryotic methylation and restriction-modification with nanopore sequencing.</title>
        <authorList>
            <person name="Crits-Christoph A."/>
            <person name="Kang S.C."/>
            <person name="Lee H."/>
            <person name="Ostrov N."/>
        </authorList>
    </citation>
    <scope>NUCLEOTIDE SEQUENCE</scope>
    <source>
        <strain evidence="3">ATCC 51242</strain>
    </source>
</reference>
<dbReference type="GO" id="GO:0004452">
    <property type="term" value="F:isopentenyl-diphosphate delta-isomerase activity"/>
    <property type="evidence" value="ECO:0007669"/>
    <property type="project" value="TreeGrafter"/>
</dbReference>
<dbReference type="PANTHER" id="PTHR10885:SF20">
    <property type="entry name" value="NUDIX HYDROLASE DOMAIN-CONTAINING PROTEIN"/>
    <property type="match status" value="1"/>
</dbReference>
<dbReference type="PANTHER" id="PTHR10885">
    <property type="entry name" value="ISOPENTENYL-DIPHOSPHATE DELTA-ISOMERASE"/>
    <property type="match status" value="1"/>
</dbReference>
<dbReference type="AlphaFoldDB" id="A0A023X5T2"/>
<evidence type="ECO:0000313" key="4">
    <source>
        <dbReference type="Proteomes" id="UP000025229"/>
    </source>
</evidence>
<dbReference type="EMBL" id="CP007514">
    <property type="protein sequence ID" value="AHY47693.1"/>
    <property type="molecule type" value="Genomic_DNA"/>
</dbReference>
<dbReference type="InterPro" id="IPR015797">
    <property type="entry name" value="NUDIX_hydrolase-like_dom_sf"/>
</dbReference>
<dbReference type="Gene3D" id="3.90.79.10">
    <property type="entry name" value="Nucleoside Triphosphate Pyrophosphohydrolase"/>
    <property type="match status" value="1"/>
</dbReference>
<dbReference type="GO" id="GO:0009240">
    <property type="term" value="P:isopentenyl diphosphate biosynthetic process"/>
    <property type="evidence" value="ECO:0007669"/>
    <property type="project" value="TreeGrafter"/>
</dbReference>
<accession>A0A023X5T2</accession>
<dbReference type="Proteomes" id="UP000025229">
    <property type="component" value="Chromosome"/>
</dbReference>
<dbReference type="CDD" id="cd04692">
    <property type="entry name" value="NUDIX_Hydrolase"/>
    <property type="match status" value="1"/>
</dbReference>
<keyword evidence="4" id="KW-1185">Reference proteome</keyword>
<dbReference type="eggNOG" id="COG1443">
    <property type="taxonomic scope" value="Bacteria"/>
</dbReference>
<evidence type="ECO:0000259" key="1">
    <source>
        <dbReference type="PROSITE" id="PS51462"/>
    </source>
</evidence>
<dbReference type="InterPro" id="IPR000086">
    <property type="entry name" value="NUDIX_hydrolase_dom"/>
</dbReference>
<evidence type="ECO:0000313" key="2">
    <source>
        <dbReference type="EMBL" id="AHY47693.1"/>
    </source>
</evidence>
<name>A0A023X5T2_RUBRA</name>
<feature type="domain" description="Nudix hydrolase" evidence="1">
    <location>
        <begin position="29"/>
        <end position="173"/>
    </location>
</feature>
<dbReference type="Pfam" id="PF00293">
    <property type="entry name" value="NUDIX"/>
    <property type="match status" value="1"/>
</dbReference>
<dbReference type="Proteomes" id="UP001281130">
    <property type="component" value="Unassembled WGS sequence"/>
</dbReference>
<organism evidence="2 4">
    <name type="scientific">Rubrobacter radiotolerans</name>
    <name type="common">Arthrobacter radiotolerans</name>
    <dbReference type="NCBI Taxonomy" id="42256"/>
    <lineage>
        <taxon>Bacteria</taxon>
        <taxon>Bacillati</taxon>
        <taxon>Actinomycetota</taxon>
        <taxon>Rubrobacteria</taxon>
        <taxon>Rubrobacterales</taxon>
        <taxon>Rubrobacteraceae</taxon>
        <taxon>Rubrobacter</taxon>
    </lineage>
</organism>